<dbReference type="EMBL" id="CP018762">
    <property type="protein sequence ID" value="APZ34639.1"/>
    <property type="molecule type" value="Genomic_DNA"/>
</dbReference>
<dbReference type="AlphaFoldDB" id="A0A1P8U951"/>
<protein>
    <submittedName>
        <fullName evidence="1">Uncharacterized protein</fullName>
    </submittedName>
</protein>
<accession>A0A1P8U951</accession>
<proteinExistence type="predicted"/>
<evidence type="ECO:0000313" key="2">
    <source>
        <dbReference type="Proteomes" id="UP000187185"/>
    </source>
</evidence>
<dbReference type="Proteomes" id="UP000187185">
    <property type="component" value="Chromosome"/>
</dbReference>
<organism evidence="1 2">
    <name type="scientific">Microbacterium aurum</name>
    <dbReference type="NCBI Taxonomy" id="36805"/>
    <lineage>
        <taxon>Bacteria</taxon>
        <taxon>Bacillati</taxon>
        <taxon>Actinomycetota</taxon>
        <taxon>Actinomycetes</taxon>
        <taxon>Micrococcales</taxon>
        <taxon>Microbacteriaceae</taxon>
        <taxon>Microbacterium</taxon>
    </lineage>
</organism>
<sequence length="142" mass="15730">MENLRPHDGLIRQILLGPDTLEFTLVGGEVFTTPASADRNVIASAASKALGRKITANQAAEWEPPEQTVNYWWAETLYNFGLLAPEGIVMNPTVVFTRIWREGPIAKIEAYDARRTAVAEFDLRADHPPADTVTDVLEALRV</sequence>
<keyword evidence="2" id="KW-1185">Reference proteome</keyword>
<dbReference type="KEGG" id="maur:BOH66_10605"/>
<gene>
    <name evidence="1" type="ORF">BOH66_10605</name>
</gene>
<name>A0A1P8U951_9MICO</name>
<dbReference type="OrthoDB" id="5064294at2"/>
<reference evidence="1 2" key="1">
    <citation type="submission" date="2016-12" db="EMBL/GenBank/DDBJ databases">
        <title>Complete genome sequence of Microbacterium aurum KACC 15219.</title>
        <authorList>
            <person name="Jung Y."/>
            <person name="Shin J.-H."/>
            <person name="Lee Y.-J."/>
            <person name="Yi H."/>
            <person name="Bahn Y.-S."/>
            <person name="Kim J.F."/>
            <person name="Lee D.-W."/>
        </authorList>
    </citation>
    <scope>NUCLEOTIDE SEQUENCE [LARGE SCALE GENOMIC DNA]</scope>
    <source>
        <strain evidence="1 2">KACC 15219</strain>
    </source>
</reference>
<evidence type="ECO:0000313" key="1">
    <source>
        <dbReference type="EMBL" id="APZ34639.1"/>
    </source>
</evidence>